<keyword evidence="3 11" id="KW-0493">Microtubule</keyword>
<dbReference type="Proteomes" id="UP000594262">
    <property type="component" value="Unplaced"/>
</dbReference>
<dbReference type="GO" id="GO:0008017">
    <property type="term" value="F:microtubule binding"/>
    <property type="evidence" value="ECO:0007669"/>
    <property type="project" value="InterPro"/>
</dbReference>
<keyword evidence="16" id="KW-1185">Reference proteome</keyword>
<evidence type="ECO:0000256" key="5">
    <source>
        <dbReference type="ARBA" id="ARBA00022840"/>
    </source>
</evidence>
<dbReference type="GO" id="GO:0003777">
    <property type="term" value="F:microtubule motor activity"/>
    <property type="evidence" value="ECO:0007669"/>
    <property type="project" value="InterPro"/>
</dbReference>
<dbReference type="GO" id="GO:0005874">
    <property type="term" value="C:microtubule"/>
    <property type="evidence" value="ECO:0007669"/>
    <property type="project" value="UniProtKB-KW"/>
</dbReference>
<proteinExistence type="inferred from homology"/>
<dbReference type="GO" id="GO:0005875">
    <property type="term" value="C:microtubule associated complex"/>
    <property type="evidence" value="ECO:0007669"/>
    <property type="project" value="TreeGrafter"/>
</dbReference>
<reference evidence="15" key="1">
    <citation type="submission" date="2021-01" db="UniProtKB">
        <authorList>
            <consortium name="EnsemblMetazoa"/>
        </authorList>
    </citation>
    <scope>IDENTIFICATION</scope>
</reference>
<dbReference type="FunFam" id="3.40.850.10:FF:000019">
    <property type="entry name" value="Kinesin-like protein KIN-5D"/>
    <property type="match status" value="1"/>
</dbReference>
<dbReference type="OrthoDB" id="3176171at2759"/>
<evidence type="ECO:0000256" key="7">
    <source>
        <dbReference type="ARBA" id="ARBA00023175"/>
    </source>
</evidence>
<evidence type="ECO:0000259" key="14">
    <source>
        <dbReference type="PROSITE" id="PS50067"/>
    </source>
</evidence>
<evidence type="ECO:0000256" key="11">
    <source>
        <dbReference type="RuleBase" id="RU000394"/>
    </source>
</evidence>
<comment type="subcellular location">
    <subcellularLocation>
        <location evidence="1">Cytoplasm</location>
        <location evidence="1">Cytoskeleton</location>
    </subcellularLocation>
</comment>
<feature type="compositionally biased region" description="Polar residues" evidence="13">
    <location>
        <begin position="552"/>
        <end position="576"/>
    </location>
</feature>
<name>A0A7M5WW18_9CNID</name>
<dbReference type="InterPro" id="IPR027640">
    <property type="entry name" value="Kinesin-like_fam"/>
</dbReference>
<evidence type="ECO:0000256" key="8">
    <source>
        <dbReference type="ARBA" id="ARBA00023212"/>
    </source>
</evidence>
<keyword evidence="7 10" id="KW-0505">Motor protein</keyword>
<evidence type="ECO:0000256" key="9">
    <source>
        <dbReference type="ARBA" id="ARBA00034704"/>
    </source>
</evidence>
<feature type="binding site" evidence="10">
    <location>
        <begin position="98"/>
        <end position="105"/>
    </location>
    <ligand>
        <name>ATP</name>
        <dbReference type="ChEBI" id="CHEBI:30616"/>
    </ligand>
</feature>
<dbReference type="PANTHER" id="PTHR47969">
    <property type="entry name" value="CHROMOSOME-ASSOCIATED KINESIN KIF4A-RELATED"/>
    <property type="match status" value="1"/>
</dbReference>
<feature type="region of interest" description="Disordered" evidence="13">
    <location>
        <begin position="551"/>
        <end position="582"/>
    </location>
</feature>
<evidence type="ECO:0000256" key="2">
    <source>
        <dbReference type="ARBA" id="ARBA00022490"/>
    </source>
</evidence>
<evidence type="ECO:0000256" key="3">
    <source>
        <dbReference type="ARBA" id="ARBA00022701"/>
    </source>
</evidence>
<evidence type="ECO:0000256" key="12">
    <source>
        <dbReference type="SAM" id="Coils"/>
    </source>
</evidence>
<comment type="similarity">
    <text evidence="9">Belongs to the TRAFAC class myosin-kinesin ATPase superfamily. Kinesin family. KIN-5/BimC subfamily.</text>
</comment>
<keyword evidence="8" id="KW-0206">Cytoskeleton</keyword>
<evidence type="ECO:0000313" key="15">
    <source>
        <dbReference type="EnsemblMetazoa" id="CLYHEMP013983.1"/>
    </source>
</evidence>
<evidence type="ECO:0000256" key="1">
    <source>
        <dbReference type="ARBA" id="ARBA00004245"/>
    </source>
</evidence>
<dbReference type="GO" id="GO:0007052">
    <property type="term" value="P:mitotic spindle organization"/>
    <property type="evidence" value="ECO:0007669"/>
    <property type="project" value="TreeGrafter"/>
</dbReference>
<dbReference type="EnsemblMetazoa" id="CLYHEMT013983.1">
    <property type="protein sequence ID" value="CLYHEMP013983.1"/>
    <property type="gene ID" value="CLYHEMG013983"/>
</dbReference>
<feature type="coiled-coil region" evidence="12">
    <location>
        <begin position="498"/>
        <end position="525"/>
    </location>
</feature>
<keyword evidence="4 10" id="KW-0547">Nucleotide-binding</keyword>
<dbReference type="PRINTS" id="PR00380">
    <property type="entry name" value="KINESINHEAVY"/>
</dbReference>
<keyword evidence="2" id="KW-0963">Cytoplasm</keyword>
<feature type="domain" description="Kinesin motor" evidence="14">
    <location>
        <begin position="18"/>
        <end position="348"/>
    </location>
</feature>
<evidence type="ECO:0000256" key="13">
    <source>
        <dbReference type="SAM" id="MobiDB-lite"/>
    </source>
</evidence>
<dbReference type="Gene3D" id="3.40.850.10">
    <property type="entry name" value="Kinesin motor domain"/>
    <property type="match status" value="1"/>
</dbReference>
<dbReference type="PROSITE" id="PS00411">
    <property type="entry name" value="KINESIN_MOTOR_1"/>
    <property type="match status" value="1"/>
</dbReference>
<dbReference type="InterPro" id="IPR036961">
    <property type="entry name" value="Kinesin_motor_dom_sf"/>
</dbReference>
<evidence type="ECO:0000256" key="4">
    <source>
        <dbReference type="ARBA" id="ARBA00022741"/>
    </source>
</evidence>
<evidence type="ECO:0000256" key="6">
    <source>
        <dbReference type="ARBA" id="ARBA00023054"/>
    </source>
</evidence>
<keyword evidence="5 10" id="KW-0067">ATP-binding</keyword>
<dbReference type="InterPro" id="IPR027417">
    <property type="entry name" value="P-loop_NTPase"/>
</dbReference>
<organism evidence="15 16">
    <name type="scientific">Clytia hemisphaerica</name>
    <dbReference type="NCBI Taxonomy" id="252671"/>
    <lineage>
        <taxon>Eukaryota</taxon>
        <taxon>Metazoa</taxon>
        <taxon>Cnidaria</taxon>
        <taxon>Hydrozoa</taxon>
        <taxon>Hydroidolina</taxon>
        <taxon>Leptothecata</taxon>
        <taxon>Obeliida</taxon>
        <taxon>Clytiidae</taxon>
        <taxon>Clytia</taxon>
    </lineage>
</organism>
<dbReference type="Pfam" id="PF00225">
    <property type="entry name" value="Kinesin"/>
    <property type="match status" value="1"/>
</dbReference>
<accession>A0A7M5WW18</accession>
<dbReference type="SMART" id="SM00129">
    <property type="entry name" value="KISc"/>
    <property type="match status" value="1"/>
</dbReference>
<dbReference type="AlphaFoldDB" id="A0A7M5WW18"/>
<evidence type="ECO:0000256" key="10">
    <source>
        <dbReference type="PROSITE-ProRule" id="PRU00283"/>
    </source>
</evidence>
<dbReference type="GO" id="GO:0007018">
    <property type="term" value="P:microtubule-based movement"/>
    <property type="evidence" value="ECO:0007669"/>
    <property type="project" value="InterPro"/>
</dbReference>
<dbReference type="GO" id="GO:0051231">
    <property type="term" value="P:spindle elongation"/>
    <property type="evidence" value="ECO:0007669"/>
    <property type="project" value="TreeGrafter"/>
</dbReference>
<evidence type="ECO:0000313" key="16">
    <source>
        <dbReference type="Proteomes" id="UP000594262"/>
    </source>
</evidence>
<protein>
    <recommendedName>
        <fullName evidence="11">Kinesin-like protein</fullName>
    </recommendedName>
</protein>
<dbReference type="SUPFAM" id="SSF52540">
    <property type="entry name" value="P-loop containing nucleoside triphosphate hydrolases"/>
    <property type="match status" value="1"/>
</dbReference>
<dbReference type="InterPro" id="IPR001752">
    <property type="entry name" value="Kinesin_motor_dom"/>
</dbReference>
<dbReference type="PROSITE" id="PS50067">
    <property type="entry name" value="KINESIN_MOTOR_2"/>
    <property type="match status" value="1"/>
</dbReference>
<sequence length="616" mass="70126">MHLIDQVLMLNGNEAAVPIKVAIRVRPFVGEENYSQGESCLYCVPGKPHILVKSKNKEYQFDYVYDQNCSQNDVYSGCVTSLVDAFFTGYNGTVFAYGQTGSGKTYTMGIGSCVYLDEIQKGIVPRALNDIFRKKEALQQDVVCKLSVTFIEIYREETTDLLDNSCTLQIREDEKGTTVIVGAREETVDTLDDVFTLLDAGTALRHVGSTNMNEQSSRSHCIFTVKLEQYQFGEEQGMEGKCLCSSLHFVDLAGSERAHRTGNQGTRFKESVSINTGLLALGNVISALTDTKRKKRHVPYRESKLTRLLKNSLGGNSRTVMITCLSPTDADLDEVINSVSYASRAQKIFNQPVVNWNREKSQIDGMRKEINNLRSELQRRRSGDPRDRNYHENDEVNSRVDHLTMEHEKRDQKEATLFNILHEVNAIIHAIQSTHPPLSSQLNLQIESWRDKWKDKSQSNRPLSAPSSIIKMSHEITEQLQNELLHYKERDMENNVMIEKKSNEVDELRQEVIAFGEENAKLRLDLDIAINTTRDFQERLFEQQMAIKHFQNKQPGSHPSTATVTTLPSDNYSTTRGGVRPRPNRMVERFRVKNDLLVSEIDEMDWVEHDEVGICS</sequence>
<dbReference type="InterPro" id="IPR019821">
    <property type="entry name" value="Kinesin_motor_CS"/>
</dbReference>
<keyword evidence="6 12" id="KW-0175">Coiled coil</keyword>
<dbReference type="PANTHER" id="PTHR47969:SF15">
    <property type="entry name" value="CHROMOSOME-ASSOCIATED KINESIN KIF4A-RELATED"/>
    <property type="match status" value="1"/>
</dbReference>
<dbReference type="GO" id="GO:0005524">
    <property type="term" value="F:ATP binding"/>
    <property type="evidence" value="ECO:0007669"/>
    <property type="project" value="UniProtKB-UniRule"/>
</dbReference>